<keyword evidence="2" id="KW-1185">Reference proteome</keyword>
<dbReference type="RefSeq" id="WP_143007679.1">
    <property type="nucleotide sequence ID" value="NZ_FNHH01000001.1"/>
</dbReference>
<accession>A0A1G9M841</accession>
<reference evidence="2" key="1">
    <citation type="submission" date="2016-10" db="EMBL/GenBank/DDBJ databases">
        <authorList>
            <person name="Varghese N."/>
            <person name="Submissions S."/>
        </authorList>
    </citation>
    <scope>NUCLEOTIDE SEQUENCE [LARGE SCALE GENOMIC DNA]</scope>
    <source>
        <strain evidence="2">DSM 24536</strain>
    </source>
</reference>
<organism evidence="1 2">
    <name type="scientific">Daejeonella rubra</name>
    <dbReference type="NCBI Taxonomy" id="990371"/>
    <lineage>
        <taxon>Bacteria</taxon>
        <taxon>Pseudomonadati</taxon>
        <taxon>Bacteroidota</taxon>
        <taxon>Sphingobacteriia</taxon>
        <taxon>Sphingobacteriales</taxon>
        <taxon>Sphingobacteriaceae</taxon>
        <taxon>Daejeonella</taxon>
    </lineage>
</organism>
<evidence type="ECO:0000313" key="1">
    <source>
        <dbReference type="EMBL" id="SDL70440.1"/>
    </source>
</evidence>
<dbReference type="AlphaFoldDB" id="A0A1G9M841"/>
<sequence>MTRDYTSMKELRESYMLDALNKLEEKMKKMKHYLKLEFGLDITDFAEIEVLSSFCSELYMHKLPISDEVVRILLRKLRKCQDILRKLREVSAQKKEDLAFISVQLNTISEALTNIKKNATHLKYLTKDVCAIVSVSQSANLPDLMVFDSATLNQLLLEEETTDQEDEEIVNPDIYLEAEPIEDWGKMENFHFLDFTPLPPRPEST</sequence>
<dbReference type="Proteomes" id="UP000199226">
    <property type="component" value="Unassembled WGS sequence"/>
</dbReference>
<evidence type="ECO:0000313" key="2">
    <source>
        <dbReference type="Proteomes" id="UP000199226"/>
    </source>
</evidence>
<proteinExistence type="predicted"/>
<name>A0A1G9M841_9SPHI</name>
<dbReference type="EMBL" id="FNHH01000001">
    <property type="protein sequence ID" value="SDL70440.1"/>
    <property type="molecule type" value="Genomic_DNA"/>
</dbReference>
<dbReference type="STRING" id="990371.SAMN05421813_101284"/>
<protein>
    <submittedName>
        <fullName evidence="1">Uncharacterized protein</fullName>
    </submittedName>
</protein>
<gene>
    <name evidence="1" type="ORF">SAMN05421813_101284</name>
</gene>